<keyword evidence="4" id="KW-1185">Reference proteome</keyword>
<evidence type="ECO:0000256" key="1">
    <source>
        <dbReference type="SAM" id="MobiDB-lite"/>
    </source>
</evidence>
<dbReference type="AlphaFoldDB" id="A0A9P1GDY2"/>
<proteinExistence type="predicted"/>
<feature type="compositionally biased region" description="Polar residues" evidence="1">
    <location>
        <begin position="155"/>
        <end position="165"/>
    </location>
</feature>
<protein>
    <submittedName>
        <fullName evidence="2">Uncharacterized protein</fullName>
    </submittedName>
</protein>
<dbReference type="EMBL" id="CAMXCT020003999">
    <property type="protein sequence ID" value="CAL1160587.1"/>
    <property type="molecule type" value="Genomic_DNA"/>
</dbReference>
<sequence>GDHVLQCQLAIFATNSHETFNYCYPEQTQEVAFTAGSVAPQPSTTPPHPDALVQEIADGKLLVHPSKAQITVRRIQMQICNIQRGLRLLIGAEGQWSNEADERLKSWFLRAERKKNRTDTPSPSPSALEDASSSRRLALEDPSSSTPLALENVKPENSSVENHATNALDDDNPTAIICEDSYVDNHGANVLDDDKPAVESPTGEVEADVLDDAKPAVESPTGEVEAAEDHHSSNGADSSDASSTSSSSSSATRLRATIQRSVSALQEIHDIVSDSCPDCADALLQIQDSLAQALKCAVSNAVCRGTCLVSLTPPCSGEEKKRTSTVLSKLTSFMMNNENTMGLVRENYACQISTTLQCSSLASVMSVTTEPQHDFDVIPKKKLQGTSKIKAAIEILKFTPVNGLELDAMVAIIAQKKYEQLPGPLALKNEIPIPFTMQMVFRKINAREFQVLRHFNFEQKLDSRLLMSAVSGELYLLDYGKNFRSGALGFQFLLEKLGDFAILAFEFVPKKTGKPPKAKTALELGFDHIKKNGPRSNMGNRQTEWAEIEIHREESPIFGWTAGLVKESLRGYANSNIFVEPTYNYFLTMYDLSSWFLEDVVFPLLPDMKTKTFVMLGKAGAGKTPAAQAIAMAFAEYWILRANQEHELRPCFRLSNSLENLRGEPGLRERPDILDDSDMSNIPLPKIKAFLDSSLSETFTVERWTTTKFVLNQLRIICDNRVHAEAEEGIKIGQDTIPFHVFVDYIKPAFHEKAQKEDIQACRKRAHFVVNMNEAVYVRPAGAGESPIRLVRYPETQNRSVIRDFIAESGKPIIAKMLEGCAEPPADWLTKRQWCHDLLTHMIESNNPEIPRIQVIRRQSPFGGPLVTEEVKPVLPSSGRTCVLLSVENHADDGQKAQANHAGDGQEAPELPSGAQLVSLASAVRVKEEPKSPDRSTFRALKKQRTVIELDTPSPAKPRPATVLDDNGFPPPGHGEDIEEDLPDLEVDGEPLYEAFPDPHLDDDVVEEALPDPE</sequence>
<feature type="region of interest" description="Disordered" evidence="1">
    <location>
        <begin position="951"/>
        <end position="1014"/>
    </location>
</feature>
<gene>
    <name evidence="2" type="ORF">C1SCF055_LOCUS32779</name>
</gene>
<dbReference type="Proteomes" id="UP001152797">
    <property type="component" value="Unassembled WGS sequence"/>
</dbReference>
<name>A0A9P1GDY2_9DINO</name>
<reference evidence="3 4" key="2">
    <citation type="submission" date="2024-05" db="EMBL/GenBank/DDBJ databases">
        <authorList>
            <person name="Chen Y."/>
            <person name="Shah S."/>
            <person name="Dougan E. K."/>
            <person name="Thang M."/>
            <person name="Chan C."/>
        </authorList>
    </citation>
    <scope>NUCLEOTIDE SEQUENCE [LARGE SCALE GENOMIC DNA]</scope>
</reference>
<evidence type="ECO:0000313" key="2">
    <source>
        <dbReference type="EMBL" id="CAI4007212.1"/>
    </source>
</evidence>
<comment type="caution">
    <text evidence="2">The sequence shown here is derived from an EMBL/GenBank/DDBJ whole genome shotgun (WGS) entry which is preliminary data.</text>
</comment>
<evidence type="ECO:0000313" key="3">
    <source>
        <dbReference type="EMBL" id="CAL4794524.1"/>
    </source>
</evidence>
<feature type="compositionally biased region" description="Low complexity" evidence="1">
    <location>
        <begin position="233"/>
        <end position="252"/>
    </location>
</feature>
<evidence type="ECO:0000313" key="4">
    <source>
        <dbReference type="Proteomes" id="UP001152797"/>
    </source>
</evidence>
<feature type="compositionally biased region" description="Acidic residues" evidence="1">
    <location>
        <begin position="977"/>
        <end position="991"/>
    </location>
</feature>
<feature type="compositionally biased region" description="Acidic residues" evidence="1">
    <location>
        <begin position="1004"/>
        <end position="1014"/>
    </location>
</feature>
<feature type="region of interest" description="Disordered" evidence="1">
    <location>
        <begin position="187"/>
        <end position="252"/>
    </location>
</feature>
<accession>A0A9P1GDY2</accession>
<feature type="region of interest" description="Disordered" evidence="1">
    <location>
        <begin position="114"/>
        <end position="172"/>
    </location>
</feature>
<dbReference type="EMBL" id="CAMXCT010003999">
    <property type="protein sequence ID" value="CAI4007212.1"/>
    <property type="molecule type" value="Genomic_DNA"/>
</dbReference>
<organism evidence="2">
    <name type="scientific">Cladocopium goreaui</name>
    <dbReference type="NCBI Taxonomy" id="2562237"/>
    <lineage>
        <taxon>Eukaryota</taxon>
        <taxon>Sar</taxon>
        <taxon>Alveolata</taxon>
        <taxon>Dinophyceae</taxon>
        <taxon>Suessiales</taxon>
        <taxon>Symbiodiniaceae</taxon>
        <taxon>Cladocopium</taxon>
    </lineage>
</organism>
<dbReference type="EMBL" id="CAMXCT030003999">
    <property type="protein sequence ID" value="CAL4794524.1"/>
    <property type="molecule type" value="Genomic_DNA"/>
</dbReference>
<feature type="non-terminal residue" evidence="2">
    <location>
        <position position="1"/>
    </location>
</feature>
<reference evidence="2" key="1">
    <citation type="submission" date="2022-10" db="EMBL/GenBank/DDBJ databases">
        <authorList>
            <person name="Chen Y."/>
            <person name="Dougan E. K."/>
            <person name="Chan C."/>
            <person name="Rhodes N."/>
            <person name="Thang M."/>
        </authorList>
    </citation>
    <scope>NUCLEOTIDE SEQUENCE</scope>
</reference>
<dbReference type="OrthoDB" id="436295at2759"/>